<dbReference type="RefSeq" id="WP_256616764.1">
    <property type="nucleotide sequence ID" value="NZ_JANIBK010000150.1"/>
</dbReference>
<organism evidence="5 6">
    <name type="scientific">Methylomonas rivi</name>
    <dbReference type="NCBI Taxonomy" id="2952226"/>
    <lineage>
        <taxon>Bacteria</taxon>
        <taxon>Pseudomonadati</taxon>
        <taxon>Pseudomonadota</taxon>
        <taxon>Gammaproteobacteria</taxon>
        <taxon>Methylococcales</taxon>
        <taxon>Methylococcaceae</taxon>
        <taxon>Methylomonas</taxon>
    </lineage>
</organism>
<dbReference type="InterPro" id="IPR050559">
    <property type="entry name" value="P-Pant_transferase_sf"/>
</dbReference>
<sequence length="225" mass="25451">MQAKPFLQVECVDVWFEDLVASDPDYQRYWRLLSAEENSIARRFVRDLHRRRYVVCHGKLRVLLSGYLNVPPEQIRFARQAYGKPYLVDANGQPAALQFNLSHSADWMLLATGRMPLGIDIEAWDQRHDLASLVEEILAPEEKHYWQALSAHEQVSAFYRFWTRKESLVKAVGSGIGVGVSGILTSVSGEPEFLALPDACLPTRDWRLLDLQLAPGMSAALTLAV</sequence>
<dbReference type="Gene3D" id="3.90.470.20">
    <property type="entry name" value="4'-phosphopantetheinyl transferase domain"/>
    <property type="match status" value="1"/>
</dbReference>
<dbReference type="InterPro" id="IPR037143">
    <property type="entry name" value="4-PPantetheinyl_Trfase_dom_sf"/>
</dbReference>
<evidence type="ECO:0000259" key="3">
    <source>
        <dbReference type="Pfam" id="PF01648"/>
    </source>
</evidence>
<feature type="domain" description="4'-phosphopantetheinyl transferase" evidence="3">
    <location>
        <begin position="116"/>
        <end position="181"/>
    </location>
</feature>
<dbReference type="EMBL" id="JANIBK010000150">
    <property type="protein sequence ID" value="MCQ8130338.1"/>
    <property type="molecule type" value="Genomic_DNA"/>
</dbReference>
<dbReference type="PANTHER" id="PTHR12215">
    <property type="entry name" value="PHOSPHOPANTETHEINE TRANSFERASE"/>
    <property type="match status" value="1"/>
</dbReference>
<dbReference type="Proteomes" id="UP001524586">
    <property type="component" value="Unassembled WGS sequence"/>
</dbReference>
<name>A0ABT1U9Z9_9GAMM</name>
<proteinExistence type="inferred from homology"/>
<comment type="caution">
    <text evidence="5">The sequence shown here is derived from an EMBL/GenBank/DDBJ whole genome shotgun (WGS) entry which is preliminary data.</text>
</comment>
<dbReference type="Pfam" id="PF22624">
    <property type="entry name" value="AASDHPPT_N"/>
    <property type="match status" value="1"/>
</dbReference>
<dbReference type="Pfam" id="PF01648">
    <property type="entry name" value="ACPS"/>
    <property type="match status" value="1"/>
</dbReference>
<dbReference type="InterPro" id="IPR008278">
    <property type="entry name" value="4-PPantetheinyl_Trfase_dom"/>
</dbReference>
<keyword evidence="2 5" id="KW-0808">Transferase</keyword>
<gene>
    <name evidence="5" type="ORF">NP596_17900</name>
</gene>
<comment type="similarity">
    <text evidence="1">Belongs to the P-Pant transferase superfamily. Gsp/Sfp/HetI/AcpT family.</text>
</comment>
<evidence type="ECO:0000256" key="1">
    <source>
        <dbReference type="ARBA" id="ARBA00010990"/>
    </source>
</evidence>
<dbReference type="GO" id="GO:0016740">
    <property type="term" value="F:transferase activity"/>
    <property type="evidence" value="ECO:0007669"/>
    <property type="project" value="UniProtKB-KW"/>
</dbReference>
<feature type="domain" description="4'-phosphopantetheinyl transferase N-terminal" evidence="4">
    <location>
        <begin position="23"/>
        <end position="112"/>
    </location>
</feature>
<protein>
    <submittedName>
        <fullName evidence="5">4'-phosphopantetheinyl transferase superfamily protein</fullName>
    </submittedName>
</protein>
<dbReference type="InterPro" id="IPR055066">
    <property type="entry name" value="AASDHPPT_N"/>
</dbReference>
<dbReference type="PANTHER" id="PTHR12215:SF10">
    <property type="entry name" value="L-AMINOADIPATE-SEMIALDEHYDE DEHYDROGENASE-PHOSPHOPANTETHEINYL TRANSFERASE"/>
    <property type="match status" value="1"/>
</dbReference>
<evidence type="ECO:0000259" key="4">
    <source>
        <dbReference type="Pfam" id="PF22624"/>
    </source>
</evidence>
<accession>A0ABT1U9Z9</accession>
<dbReference type="SUPFAM" id="SSF56214">
    <property type="entry name" value="4'-phosphopantetheinyl transferase"/>
    <property type="match status" value="2"/>
</dbReference>
<reference evidence="5 6" key="1">
    <citation type="submission" date="2022-07" db="EMBL/GenBank/DDBJ databases">
        <title>Methylomonas rivi sp. nov., Methylomonas rosea sp. nov., Methylomonas aureus sp. nov. and Methylomonas subterranea sp. nov., four novel methanotrophs isolated from a freshwater creek and the deep terrestrial subsurface.</title>
        <authorList>
            <person name="Abin C."/>
            <person name="Sankaranarayanan K."/>
            <person name="Garner C."/>
            <person name="Sindelar R."/>
            <person name="Kotary K."/>
            <person name="Garner R."/>
            <person name="Barclay S."/>
            <person name="Lawson P."/>
            <person name="Krumholz L."/>
        </authorList>
    </citation>
    <scope>NUCLEOTIDE SEQUENCE [LARGE SCALE GENOMIC DNA]</scope>
    <source>
        <strain evidence="5 6">WSC-6</strain>
    </source>
</reference>
<evidence type="ECO:0000313" key="5">
    <source>
        <dbReference type="EMBL" id="MCQ8130338.1"/>
    </source>
</evidence>
<evidence type="ECO:0000313" key="6">
    <source>
        <dbReference type="Proteomes" id="UP001524586"/>
    </source>
</evidence>
<evidence type="ECO:0000256" key="2">
    <source>
        <dbReference type="ARBA" id="ARBA00022679"/>
    </source>
</evidence>
<keyword evidence="6" id="KW-1185">Reference proteome</keyword>